<organism evidence="3">
    <name type="scientific">Clostridium paraputrificum</name>
    <dbReference type="NCBI Taxonomy" id="29363"/>
    <lineage>
        <taxon>Bacteria</taxon>
        <taxon>Bacillati</taxon>
        <taxon>Bacillota</taxon>
        <taxon>Clostridia</taxon>
        <taxon>Eubacteriales</taxon>
        <taxon>Clostridiaceae</taxon>
        <taxon>Clostridium</taxon>
    </lineage>
</organism>
<accession>A0A6N3GI51</accession>
<dbReference type="SUPFAM" id="SSF48452">
    <property type="entry name" value="TPR-like"/>
    <property type="match status" value="1"/>
</dbReference>
<name>A0A6N3GI51_9CLOT</name>
<protein>
    <recommendedName>
        <fullName evidence="2">Bacterial Ig-like domain-containing protein</fullName>
    </recommendedName>
</protein>
<evidence type="ECO:0000313" key="3">
    <source>
        <dbReference type="EMBL" id="VYU64144.1"/>
    </source>
</evidence>
<dbReference type="AlphaFoldDB" id="A0A6N3GI51"/>
<dbReference type="Gene3D" id="1.25.40.10">
    <property type="entry name" value="Tetratricopeptide repeat domain"/>
    <property type="match status" value="1"/>
</dbReference>
<sequence length="344" mass="39807">MIRYFNKKIMLSFVFLLSLSLLGCNTKDKSITLSTNVQEDMKATENSILENINLGSSCLKSQNFTDARSYFEKAISYDKTKSQTYLDIKDKYLEVNRLDDAYYFIKLAVDNNVDVDNTKKILKDIESKFETSVINDTTPVNSVYTPPSEISIKVNNELTKVKVTWNISNISTDKSGNFSYDGFLEEYGRKVKLNLTVKKIEKERKIGFITDLYEKNGEIFIKLDECQIFFDNLKSNIASEEAQKDGLDLYKTYGSNGEIYNGYYIRNKTIESIEYKVSKNASYKLDDFLLNPSLNSVQTQSIDYNTFKDYIKSKLNLSNSNRDLLFWINTEDNIIINFEMQYTP</sequence>
<proteinExistence type="predicted"/>
<reference evidence="3" key="1">
    <citation type="submission" date="2019-11" db="EMBL/GenBank/DDBJ databases">
        <authorList>
            <person name="Feng L."/>
        </authorList>
    </citation>
    <scope>NUCLEOTIDE SEQUENCE</scope>
    <source>
        <strain evidence="3">CParaputrificumLFYP93</strain>
    </source>
</reference>
<keyword evidence="1" id="KW-0732">Signal</keyword>
<gene>
    <name evidence="3" type="ORF">CPLFYP93_03115</name>
</gene>
<feature type="signal peptide" evidence="1">
    <location>
        <begin position="1"/>
        <end position="23"/>
    </location>
</feature>
<evidence type="ECO:0000256" key="1">
    <source>
        <dbReference type="SAM" id="SignalP"/>
    </source>
</evidence>
<dbReference type="Gene3D" id="2.30.30.100">
    <property type="match status" value="1"/>
</dbReference>
<dbReference type="Pfam" id="PF07532">
    <property type="entry name" value="Big_4"/>
    <property type="match status" value="1"/>
</dbReference>
<feature type="chain" id="PRO_5039131354" description="Bacterial Ig-like domain-containing protein" evidence="1">
    <location>
        <begin position="24"/>
        <end position="344"/>
    </location>
</feature>
<dbReference type="PROSITE" id="PS51257">
    <property type="entry name" value="PROKAR_LIPOPROTEIN"/>
    <property type="match status" value="1"/>
</dbReference>
<dbReference type="RefSeq" id="WP_156563031.1">
    <property type="nucleotide sequence ID" value="NZ_CACRTV010000085.1"/>
</dbReference>
<feature type="domain" description="Bacterial Ig-like" evidence="2">
    <location>
        <begin position="132"/>
        <end position="187"/>
    </location>
</feature>
<dbReference type="InterPro" id="IPR011081">
    <property type="entry name" value="Big_4"/>
</dbReference>
<dbReference type="InterPro" id="IPR011990">
    <property type="entry name" value="TPR-like_helical_dom_sf"/>
</dbReference>
<evidence type="ECO:0000259" key="2">
    <source>
        <dbReference type="Pfam" id="PF07532"/>
    </source>
</evidence>
<dbReference type="EMBL" id="CACRTV010000085">
    <property type="protein sequence ID" value="VYU64144.1"/>
    <property type="molecule type" value="Genomic_DNA"/>
</dbReference>